<dbReference type="InterPro" id="IPR011856">
    <property type="entry name" value="tRNA_endonuc-like_dom_sf"/>
</dbReference>
<sequence>MSNITKLPAFGDMLNAGIQTIKNLSTRNTIGRTVFYREFEKSAQIVNDHKEINYMSNYDVRHECHDGSPCYDEIIDLILLCLSAMGLVKEDKFSLVPNLNQNFANFITFDEKVTPKNIIRLDPFGKVYFWLAGNNFTQYIGEGIPNSDYIANLKRFDNKAFADLQKVNIAAYGKNGDALVNHLIEETQRRTSIFMNNYADATVGNDFVKVTPDMIMAQIESLSPLQFEWFCLKLIERSLEIESPESNLTSRHTGRSNDNGIDGLIIQDFPDGEVHNYYIQAKLYSTGNNISNGDLRNFIGAYPPQKTNHHGLFITTTSFTKPAQEYASSTDSHSLILIDQMNLIELMMQHKVGLKEVNAKPKLLLDNEFFEKIKLY</sequence>
<evidence type="ECO:0000259" key="1">
    <source>
        <dbReference type="Pfam" id="PF04471"/>
    </source>
</evidence>
<dbReference type="Pfam" id="PF04471">
    <property type="entry name" value="Mrr_cat"/>
    <property type="match status" value="1"/>
</dbReference>
<evidence type="ECO:0000313" key="3">
    <source>
        <dbReference type="Proteomes" id="UP001620234"/>
    </source>
</evidence>
<dbReference type="InterPro" id="IPR007560">
    <property type="entry name" value="Restrct_endonuc_IV_Mrr"/>
</dbReference>
<comment type="caution">
    <text evidence="2">The sequence shown here is derived from an EMBL/GenBank/DDBJ whole genome shotgun (WGS) entry which is preliminary data.</text>
</comment>
<dbReference type="Proteomes" id="UP001620234">
    <property type="component" value="Unassembled WGS sequence"/>
</dbReference>
<organism evidence="2 3">
    <name type="scientific">Psychrobacter namhaensis</name>
    <dbReference type="NCBI Taxonomy" id="292734"/>
    <lineage>
        <taxon>Bacteria</taxon>
        <taxon>Pseudomonadati</taxon>
        <taxon>Pseudomonadota</taxon>
        <taxon>Gammaproteobacteria</taxon>
        <taxon>Moraxellales</taxon>
        <taxon>Moraxellaceae</taxon>
        <taxon>Psychrobacter</taxon>
    </lineage>
</organism>
<dbReference type="GO" id="GO:0004519">
    <property type="term" value="F:endonuclease activity"/>
    <property type="evidence" value="ECO:0007669"/>
    <property type="project" value="UniProtKB-KW"/>
</dbReference>
<keyword evidence="2" id="KW-0378">Hydrolase</keyword>
<dbReference type="EMBL" id="JBJDPD010000002">
    <property type="protein sequence ID" value="MFK4000099.1"/>
    <property type="molecule type" value="Genomic_DNA"/>
</dbReference>
<dbReference type="PANTHER" id="PTHR30015">
    <property type="entry name" value="MRR RESTRICTION SYSTEM PROTEIN"/>
    <property type="match status" value="1"/>
</dbReference>
<dbReference type="InterPro" id="IPR052906">
    <property type="entry name" value="Type_IV_Methyl-Rstrct_Enzyme"/>
</dbReference>
<keyword evidence="2" id="KW-0540">Nuclease</keyword>
<evidence type="ECO:0000313" key="2">
    <source>
        <dbReference type="EMBL" id="MFK4000099.1"/>
    </source>
</evidence>
<accession>A0ABW8L889</accession>
<dbReference type="Gene3D" id="3.40.1350.10">
    <property type="match status" value="1"/>
</dbReference>
<dbReference type="RefSeq" id="WP_230709374.1">
    <property type="nucleotide sequence ID" value="NZ_JBJDPD010000002.1"/>
</dbReference>
<feature type="domain" description="Restriction endonuclease type IV Mrr" evidence="1">
    <location>
        <begin position="220"/>
        <end position="347"/>
    </location>
</feature>
<dbReference type="PANTHER" id="PTHR30015:SF7">
    <property type="entry name" value="TYPE IV METHYL-DIRECTED RESTRICTION ENZYME ECOKMRR"/>
    <property type="match status" value="1"/>
</dbReference>
<protein>
    <submittedName>
        <fullName evidence="2">Restriction endonuclease</fullName>
    </submittedName>
</protein>
<dbReference type="InterPro" id="IPR011335">
    <property type="entry name" value="Restrct_endonuc-II-like"/>
</dbReference>
<keyword evidence="2" id="KW-0255">Endonuclease</keyword>
<gene>
    <name evidence="2" type="ORF">ACI2I3_01965</name>
</gene>
<dbReference type="SUPFAM" id="SSF52980">
    <property type="entry name" value="Restriction endonuclease-like"/>
    <property type="match status" value="1"/>
</dbReference>
<reference evidence="2 3" key="1">
    <citation type="submission" date="2024-11" db="EMBL/GenBank/DDBJ databases">
        <title>The Natural Products Discovery Center: Release of the First 8490 Sequenced Strains for Exploring Actinobacteria Biosynthetic Diversity.</title>
        <authorList>
            <person name="Kalkreuter E."/>
            <person name="Kautsar S.A."/>
            <person name="Yang D."/>
            <person name="Bader C.D."/>
            <person name="Teijaro C.N."/>
            <person name="Fluegel L."/>
            <person name="Davis C.M."/>
            <person name="Simpson J.R."/>
            <person name="Lauterbach L."/>
            <person name="Steele A.D."/>
            <person name="Gui C."/>
            <person name="Meng S."/>
            <person name="Li G."/>
            <person name="Viehrig K."/>
            <person name="Ye F."/>
            <person name="Su P."/>
            <person name="Kiefer A.F."/>
            <person name="Nichols A."/>
            <person name="Cepeda A.J."/>
            <person name="Yan W."/>
            <person name="Fan B."/>
            <person name="Jiang Y."/>
            <person name="Adhikari A."/>
            <person name="Zheng C.-J."/>
            <person name="Schuster L."/>
            <person name="Cowan T.M."/>
            <person name="Smanski M.J."/>
            <person name="Chevrette M.G."/>
            <person name="De Carvalho L.P.S."/>
            <person name="Shen B."/>
        </authorList>
    </citation>
    <scope>NUCLEOTIDE SEQUENCE [LARGE SCALE GENOMIC DNA]</scope>
    <source>
        <strain evidence="2 3">NPDC077433</strain>
    </source>
</reference>
<proteinExistence type="predicted"/>
<name>A0ABW8L889_9GAMM</name>
<keyword evidence="3" id="KW-1185">Reference proteome</keyword>